<keyword evidence="12 14" id="KW-0472">Membrane</keyword>
<comment type="caution">
    <text evidence="17">The sequence shown here is derived from an EMBL/GenBank/DDBJ whole genome shotgun (WGS) entry which is preliminary data.</text>
</comment>
<comment type="cofactor">
    <cofactor evidence="14">
        <name>Zn(2+)</name>
        <dbReference type="ChEBI" id="CHEBI:29105"/>
    </cofactor>
    <text evidence="14">Binds one Zn(2+) ion per subunit.</text>
</comment>
<evidence type="ECO:0000256" key="6">
    <source>
        <dbReference type="ARBA" id="ARBA00022670"/>
    </source>
</evidence>
<evidence type="ECO:0000259" key="16">
    <source>
        <dbReference type="Pfam" id="PF03717"/>
    </source>
</evidence>
<keyword evidence="10 14" id="KW-0573">Peptidoglycan synthesis</keyword>
<evidence type="ECO:0000256" key="12">
    <source>
        <dbReference type="ARBA" id="ARBA00023136"/>
    </source>
</evidence>
<dbReference type="GO" id="GO:0009002">
    <property type="term" value="F:serine-type D-Ala-D-Ala carboxypeptidase activity"/>
    <property type="evidence" value="ECO:0007669"/>
    <property type="project" value="UniProtKB-UniRule"/>
</dbReference>
<feature type="domain" description="Penicillin-binding protein transpeptidase" evidence="15">
    <location>
        <begin position="273"/>
        <end position="612"/>
    </location>
</feature>
<evidence type="ECO:0000256" key="3">
    <source>
        <dbReference type="ARBA" id="ARBA00022475"/>
    </source>
</evidence>
<proteinExistence type="inferred from homology"/>
<dbReference type="InterPro" id="IPR001460">
    <property type="entry name" value="PCN-bd_Tpept"/>
</dbReference>
<feature type="binding site" evidence="14">
    <location>
        <position position="356"/>
    </location>
    <ligand>
        <name>Zn(2+)</name>
        <dbReference type="ChEBI" id="CHEBI:29105"/>
    </ligand>
</feature>
<gene>
    <name evidence="14 17" type="primary">mrdA</name>
    <name evidence="17" type="ORF">GCM10007894_15430</name>
</gene>
<dbReference type="GO" id="GO:0008658">
    <property type="term" value="F:penicillin binding"/>
    <property type="evidence" value="ECO:0007669"/>
    <property type="project" value="UniProtKB-UniRule"/>
</dbReference>
<dbReference type="GO" id="GO:0006508">
    <property type="term" value="P:proteolysis"/>
    <property type="evidence" value="ECO:0007669"/>
    <property type="project" value="UniProtKB-KW"/>
</dbReference>
<dbReference type="HAMAP" id="MF_02081">
    <property type="entry name" value="MrdA_transpept"/>
    <property type="match status" value="1"/>
</dbReference>
<dbReference type="GO" id="GO:0008360">
    <property type="term" value="P:regulation of cell shape"/>
    <property type="evidence" value="ECO:0007669"/>
    <property type="project" value="UniProtKB-KW"/>
</dbReference>
<comment type="function">
    <text evidence="14">Catalyzes cross-linking of the peptidoglycan cell wall.</text>
</comment>
<evidence type="ECO:0000256" key="8">
    <source>
        <dbReference type="ARBA" id="ARBA00022801"/>
    </source>
</evidence>
<dbReference type="EMBL" id="BSPO01000003">
    <property type="protein sequence ID" value="GLS83566.1"/>
    <property type="molecule type" value="Genomic_DNA"/>
</dbReference>
<dbReference type="GO" id="GO:0071555">
    <property type="term" value="P:cell wall organization"/>
    <property type="evidence" value="ECO:0007669"/>
    <property type="project" value="UniProtKB-KW"/>
</dbReference>
<dbReference type="GO" id="GO:0009252">
    <property type="term" value="P:peptidoglycan biosynthetic process"/>
    <property type="evidence" value="ECO:0007669"/>
    <property type="project" value="UniProtKB-UniRule"/>
</dbReference>
<keyword evidence="4 14" id="KW-0997">Cell inner membrane</keyword>
<evidence type="ECO:0000256" key="9">
    <source>
        <dbReference type="ARBA" id="ARBA00022960"/>
    </source>
</evidence>
<reference evidence="17 18" key="1">
    <citation type="journal article" date="2014" name="Int. J. Syst. Evol. Microbiol.">
        <title>Complete genome sequence of Corynebacterium casei LMG S-19264T (=DSM 44701T), isolated from a smear-ripened cheese.</title>
        <authorList>
            <consortium name="US DOE Joint Genome Institute (JGI-PGF)"/>
            <person name="Walter F."/>
            <person name="Albersmeier A."/>
            <person name="Kalinowski J."/>
            <person name="Ruckert C."/>
        </authorList>
    </citation>
    <scope>NUCLEOTIDE SEQUENCE [LARGE SCALE GENOMIC DNA]</scope>
    <source>
        <strain evidence="17 18">NBRC 112785</strain>
    </source>
</reference>
<dbReference type="PANTHER" id="PTHR30627:SF2">
    <property type="entry name" value="PEPTIDOGLYCAN D,D-TRANSPEPTIDASE MRDA"/>
    <property type="match status" value="1"/>
</dbReference>
<sequence length="624" mass="70379">MSVSRRVAMQNHAQEAALFRRRALFCFGVVVALLSLLLGNLYHLQVVAHQDYQSRSNENRTRIVPTAPNRGLIYDRNGVLIADNQPVFSLQVIPEKVADISQRLDELGDLMGLTQETLDTLKDRLKRHRRFKPLTVISKLDENQVASFSVNQHRFEGFSIEAGLKRYYPYAGQLTHLLGYVGRINARDRQNLDLADKSGQYAATNDIGKLGIERYYEEQLHGIPGYRKEEVNNRGRVIQILEEQAPQAGSDLELTIDLVLQQKAKKLLDGRRGAVVALDPRNGDVLAMVSSPAYDPNEFVHGISGPSYRALLNSKDRPLINRATQGQYAPASTVKPHLALAGLDYQLVTEKTKIWDPGWWQIPGVERRYRDWKRWGHGWVDIHHAIAESCDIYFYDLAYKMGINRINEFMAPFGFGEPTGIDIHEEYYGILPSRDWKRLRYNQPWYIGDTISIGIGQGYWTATPLQLAHSVSIIAMKGERHQPHILRQYGLGDSSEAYQEQELPPIQLKNPKNWEIIEESMYQTAHRRGGSGYNLFKGSPYNAAVKSGTGQVFGIAEDAKYKADEVDERLRDNALFVGYAPYEDPVISVAVIVENAGWGAANAGPIAKAVMDAYLLDPETGELK</sequence>
<dbReference type="GO" id="GO:0008270">
    <property type="term" value="F:zinc ion binding"/>
    <property type="evidence" value="ECO:0007669"/>
    <property type="project" value="UniProtKB-UniRule"/>
</dbReference>
<evidence type="ECO:0000313" key="17">
    <source>
        <dbReference type="EMBL" id="GLS83566.1"/>
    </source>
</evidence>
<dbReference type="Gene3D" id="3.90.1310.10">
    <property type="entry name" value="Penicillin-binding protein 2a (Domain 2)"/>
    <property type="match status" value="1"/>
</dbReference>
<keyword evidence="9 14" id="KW-0133">Cell shape</keyword>
<dbReference type="AlphaFoldDB" id="A0AA37TS36"/>
<name>A0AA37TS36_9GAMM</name>
<feature type="active site" description="Acyl-ester intermediate" evidence="14">
    <location>
        <position position="332"/>
    </location>
</feature>
<evidence type="ECO:0000313" key="18">
    <source>
        <dbReference type="Proteomes" id="UP001157439"/>
    </source>
</evidence>
<feature type="binding site" evidence="14">
    <location>
        <position position="377"/>
    </location>
    <ligand>
        <name>Zn(2+)</name>
        <dbReference type="ChEBI" id="CHEBI:29105"/>
    </ligand>
</feature>
<dbReference type="InterPro" id="IPR036138">
    <property type="entry name" value="PBP_dimer_sf"/>
</dbReference>
<evidence type="ECO:0000256" key="14">
    <source>
        <dbReference type="HAMAP-Rule" id="MF_02081"/>
    </source>
</evidence>
<keyword evidence="5 14" id="KW-0121">Carboxypeptidase</keyword>
<keyword evidence="14" id="KW-0862">Zinc</keyword>
<dbReference type="SUPFAM" id="SSF56519">
    <property type="entry name" value="Penicillin binding protein dimerisation domain"/>
    <property type="match status" value="1"/>
</dbReference>
<protein>
    <recommendedName>
        <fullName evidence="14">Peptidoglycan D,D-transpeptidase MrdA</fullName>
        <ecNumber evidence="14">3.4.16.4</ecNumber>
    </recommendedName>
    <alternativeName>
        <fullName evidence="14">Penicillin-binding protein 2</fullName>
        <shortName evidence="14">PBP-2</shortName>
    </alternativeName>
</protein>
<dbReference type="Pfam" id="PF03717">
    <property type="entry name" value="PBP_dimer"/>
    <property type="match status" value="1"/>
</dbReference>
<feature type="binding site" evidence="14">
    <location>
        <position position="371"/>
    </location>
    <ligand>
        <name>Zn(2+)</name>
        <dbReference type="ChEBI" id="CHEBI:29105"/>
    </ligand>
</feature>
<keyword evidence="14" id="KW-0479">Metal-binding</keyword>
<dbReference type="PANTHER" id="PTHR30627">
    <property type="entry name" value="PEPTIDOGLYCAN D,D-TRANSPEPTIDASE"/>
    <property type="match status" value="1"/>
</dbReference>
<organism evidence="17 18">
    <name type="scientific">Paraferrimonas haliotis</name>
    <dbReference type="NCBI Taxonomy" id="2013866"/>
    <lineage>
        <taxon>Bacteria</taxon>
        <taxon>Pseudomonadati</taxon>
        <taxon>Pseudomonadota</taxon>
        <taxon>Gammaproteobacteria</taxon>
        <taxon>Alteromonadales</taxon>
        <taxon>Ferrimonadaceae</taxon>
        <taxon>Paraferrimonas</taxon>
    </lineage>
</organism>
<evidence type="ECO:0000259" key="15">
    <source>
        <dbReference type="Pfam" id="PF00905"/>
    </source>
</evidence>
<comment type="pathway">
    <text evidence="14">Cell wall biogenesis; peptidoglycan biosynthesis.</text>
</comment>
<dbReference type="Gene3D" id="3.30.1390.30">
    <property type="entry name" value="Penicillin-binding protein 2a, domain 3"/>
    <property type="match status" value="1"/>
</dbReference>
<keyword evidence="6 14" id="KW-0645">Protease</keyword>
<evidence type="ECO:0000256" key="2">
    <source>
        <dbReference type="ARBA" id="ARBA00004236"/>
    </source>
</evidence>
<keyword evidence="3 14" id="KW-1003">Cell membrane</keyword>
<dbReference type="NCBIfam" id="TIGR03423">
    <property type="entry name" value="pbp2_mrdA"/>
    <property type="match status" value="1"/>
</dbReference>
<keyword evidence="18" id="KW-1185">Reference proteome</keyword>
<feature type="domain" description="Penicillin-binding protein dimerisation" evidence="16">
    <location>
        <begin position="66"/>
        <end position="239"/>
    </location>
</feature>
<comment type="catalytic activity">
    <reaction evidence="14">
        <text>Preferential cleavage: (Ac)2-L-Lys-D-Ala-|-D-Ala. Also transpeptidation of peptidyl-alanyl moieties that are N-acyl substituents of D-alanine.</text>
        <dbReference type="EC" id="3.4.16.4"/>
    </reaction>
</comment>
<dbReference type="InterPro" id="IPR005311">
    <property type="entry name" value="PBP_dimer"/>
</dbReference>
<dbReference type="InterPro" id="IPR017790">
    <property type="entry name" value="Penicillin-binding_protein_2"/>
</dbReference>
<dbReference type="EC" id="3.4.16.4" evidence="14"/>
<keyword evidence="11 14" id="KW-1133">Transmembrane helix</keyword>
<keyword evidence="13 14" id="KW-0961">Cell wall biogenesis/degradation</keyword>
<feature type="binding site" evidence="14">
    <location>
        <position position="390"/>
    </location>
    <ligand>
        <name>Zn(2+)</name>
        <dbReference type="ChEBI" id="CHEBI:29105"/>
    </ligand>
</feature>
<comment type="similarity">
    <text evidence="14">Belongs to the transpeptidase family. MrdA subfamily.</text>
</comment>
<comment type="subcellular location">
    <subcellularLocation>
        <location evidence="2">Cell membrane</location>
    </subcellularLocation>
    <subcellularLocation>
        <location evidence="1">Membrane</location>
        <topology evidence="1">Single-pass membrane protein</topology>
    </subcellularLocation>
</comment>
<evidence type="ECO:0000256" key="7">
    <source>
        <dbReference type="ARBA" id="ARBA00022692"/>
    </source>
</evidence>
<evidence type="ECO:0000256" key="10">
    <source>
        <dbReference type="ARBA" id="ARBA00022984"/>
    </source>
</evidence>
<dbReference type="InterPro" id="IPR012338">
    <property type="entry name" value="Beta-lactam/transpept-like"/>
</dbReference>
<dbReference type="GO" id="GO:0005886">
    <property type="term" value="C:plasma membrane"/>
    <property type="evidence" value="ECO:0007669"/>
    <property type="project" value="UniProtKB-SubCell"/>
</dbReference>
<dbReference type="Pfam" id="PF00905">
    <property type="entry name" value="Transpeptidase"/>
    <property type="match status" value="1"/>
</dbReference>
<evidence type="ECO:0000256" key="11">
    <source>
        <dbReference type="ARBA" id="ARBA00022989"/>
    </source>
</evidence>
<keyword evidence="8 14" id="KW-0378">Hydrolase</keyword>
<dbReference type="Proteomes" id="UP001157439">
    <property type="component" value="Unassembled WGS sequence"/>
</dbReference>
<evidence type="ECO:0000256" key="4">
    <source>
        <dbReference type="ARBA" id="ARBA00022519"/>
    </source>
</evidence>
<evidence type="ECO:0000256" key="13">
    <source>
        <dbReference type="ARBA" id="ARBA00023316"/>
    </source>
</evidence>
<dbReference type="Gene3D" id="3.40.710.10">
    <property type="entry name" value="DD-peptidase/beta-lactamase superfamily"/>
    <property type="match status" value="1"/>
</dbReference>
<keyword evidence="7 14" id="KW-0812">Transmembrane</keyword>
<dbReference type="InterPro" id="IPR050515">
    <property type="entry name" value="Beta-lactam/transpept"/>
</dbReference>
<dbReference type="GO" id="GO:0071972">
    <property type="term" value="F:peptidoglycan L,D-transpeptidase activity"/>
    <property type="evidence" value="ECO:0007669"/>
    <property type="project" value="TreeGrafter"/>
</dbReference>
<accession>A0AA37TS36</accession>
<evidence type="ECO:0000256" key="1">
    <source>
        <dbReference type="ARBA" id="ARBA00004167"/>
    </source>
</evidence>
<evidence type="ECO:0000256" key="5">
    <source>
        <dbReference type="ARBA" id="ARBA00022645"/>
    </source>
</evidence>
<dbReference type="SUPFAM" id="SSF56601">
    <property type="entry name" value="beta-lactamase/transpeptidase-like"/>
    <property type="match status" value="1"/>
</dbReference>
<dbReference type="RefSeq" id="WP_095498607.1">
    <property type="nucleotide sequence ID" value="NZ_BSPO01000003.1"/>
</dbReference>